<gene>
    <name evidence="3" type="ORF">CWI78_11860</name>
</gene>
<accession>A0A432YTE6</accession>
<dbReference type="GO" id="GO:0016020">
    <property type="term" value="C:membrane"/>
    <property type="evidence" value="ECO:0007669"/>
    <property type="project" value="InterPro"/>
</dbReference>
<feature type="transmembrane region" description="Helical" evidence="2">
    <location>
        <begin position="62"/>
        <end position="84"/>
    </location>
</feature>
<sequence>MNNALTFLVATLIDLYLIIVLLRLWMQLTQADFYNPVSQFVYKATQPVVGPLRSFMPMVGKLDTASLIFALALGMLKVAALVWLNGLAVGPLVIVIQGILTAVSSLLSMLFWVLIIRAILSWFSQGYNPIEAMLHQITEPLLAPVRKVIPPIGGLDLSVLVVIIALQFLRILIGV</sequence>
<evidence type="ECO:0000256" key="1">
    <source>
        <dbReference type="ARBA" id="ARBA00010894"/>
    </source>
</evidence>
<dbReference type="Proteomes" id="UP000288058">
    <property type="component" value="Unassembled WGS sequence"/>
</dbReference>
<proteinExistence type="inferred from homology"/>
<dbReference type="InterPro" id="IPR003425">
    <property type="entry name" value="CCB3/YggT"/>
</dbReference>
<comment type="caution">
    <text evidence="3">The sequence shown here is derived from an EMBL/GenBank/DDBJ whole genome shotgun (WGS) entry which is preliminary data.</text>
</comment>
<dbReference type="AlphaFoldDB" id="A0A432YTE6"/>
<reference evidence="4" key="1">
    <citation type="journal article" date="2018" name="Front. Microbiol.">
        <title>Genome-Based Analysis Reveals the Taxonomy and Diversity of the Family Idiomarinaceae.</title>
        <authorList>
            <person name="Liu Y."/>
            <person name="Lai Q."/>
            <person name="Shao Z."/>
        </authorList>
    </citation>
    <scope>NUCLEOTIDE SEQUENCE [LARGE SCALE GENOMIC DNA]</scope>
    <source>
        <strain evidence="4">R22</strain>
    </source>
</reference>
<evidence type="ECO:0000313" key="3">
    <source>
        <dbReference type="EMBL" id="RUO64862.1"/>
    </source>
</evidence>
<dbReference type="PANTHER" id="PTHR33219">
    <property type="entry name" value="YLMG HOMOLOG PROTEIN 2, CHLOROPLASTIC"/>
    <property type="match status" value="1"/>
</dbReference>
<evidence type="ECO:0008006" key="5">
    <source>
        <dbReference type="Google" id="ProtNLM"/>
    </source>
</evidence>
<keyword evidence="2" id="KW-0812">Transmembrane</keyword>
<keyword evidence="4" id="KW-1185">Reference proteome</keyword>
<dbReference type="PANTHER" id="PTHR33219:SF14">
    <property type="entry name" value="PROTEIN COFACTOR ASSEMBLY OF COMPLEX C SUBUNIT B CCB3, CHLOROPLASTIC-RELATED"/>
    <property type="match status" value="1"/>
</dbReference>
<keyword evidence="2" id="KW-0472">Membrane</keyword>
<dbReference type="Pfam" id="PF02325">
    <property type="entry name" value="CCB3_YggT"/>
    <property type="match status" value="2"/>
</dbReference>
<dbReference type="RefSeq" id="WP_126783008.1">
    <property type="nucleotide sequence ID" value="NZ_PIQC01000009.1"/>
</dbReference>
<feature type="transmembrane region" description="Helical" evidence="2">
    <location>
        <begin position="154"/>
        <end position="173"/>
    </location>
</feature>
<name>A0A432YTE6_9GAMM</name>
<protein>
    <recommendedName>
        <fullName evidence="5">YggT family protein</fullName>
    </recommendedName>
</protein>
<feature type="transmembrane region" description="Helical" evidence="2">
    <location>
        <begin position="90"/>
        <end position="115"/>
    </location>
</feature>
<organism evidence="3 4">
    <name type="scientific">Idiomarina ramblicola</name>
    <dbReference type="NCBI Taxonomy" id="263724"/>
    <lineage>
        <taxon>Bacteria</taxon>
        <taxon>Pseudomonadati</taxon>
        <taxon>Pseudomonadota</taxon>
        <taxon>Gammaproteobacteria</taxon>
        <taxon>Alteromonadales</taxon>
        <taxon>Idiomarinaceae</taxon>
        <taxon>Idiomarina</taxon>
    </lineage>
</organism>
<keyword evidence="2" id="KW-1133">Transmembrane helix</keyword>
<evidence type="ECO:0000313" key="4">
    <source>
        <dbReference type="Proteomes" id="UP000288058"/>
    </source>
</evidence>
<comment type="similarity">
    <text evidence="1">Belongs to the YggT family.</text>
</comment>
<dbReference type="OrthoDB" id="9806665at2"/>
<evidence type="ECO:0000256" key="2">
    <source>
        <dbReference type="SAM" id="Phobius"/>
    </source>
</evidence>
<feature type="transmembrane region" description="Helical" evidence="2">
    <location>
        <begin position="6"/>
        <end position="25"/>
    </location>
</feature>
<dbReference type="EMBL" id="PIQC01000009">
    <property type="protein sequence ID" value="RUO64862.1"/>
    <property type="molecule type" value="Genomic_DNA"/>
</dbReference>